<dbReference type="InterPro" id="IPR035906">
    <property type="entry name" value="MetI-like_sf"/>
</dbReference>
<dbReference type="InterPro" id="IPR000515">
    <property type="entry name" value="MetI-like"/>
</dbReference>
<comment type="similarity">
    <text evidence="7">Belongs to the binding-protein-dependent transport system permease family.</text>
</comment>
<evidence type="ECO:0000313" key="10">
    <source>
        <dbReference type="Proteomes" id="UP000309676"/>
    </source>
</evidence>
<gene>
    <name evidence="9" type="ORF">FE782_03285</name>
</gene>
<feature type="transmembrane region" description="Helical" evidence="7">
    <location>
        <begin position="164"/>
        <end position="186"/>
    </location>
</feature>
<dbReference type="OrthoDB" id="9785836at2"/>
<evidence type="ECO:0000256" key="5">
    <source>
        <dbReference type="ARBA" id="ARBA00022989"/>
    </source>
</evidence>
<dbReference type="GO" id="GO:0055085">
    <property type="term" value="P:transmembrane transport"/>
    <property type="evidence" value="ECO:0007669"/>
    <property type="project" value="InterPro"/>
</dbReference>
<keyword evidence="4 7" id="KW-0812">Transmembrane</keyword>
<keyword evidence="5 7" id="KW-1133">Transmembrane helix</keyword>
<keyword evidence="6 7" id="KW-0472">Membrane</keyword>
<feature type="transmembrane region" description="Helical" evidence="7">
    <location>
        <begin position="21"/>
        <end position="42"/>
    </location>
</feature>
<dbReference type="AlphaFoldDB" id="A0A5R9GA40"/>
<sequence>MQRSKTVRFFGRNIELFTLSFPSILYIFVMAYLPMFGVIIAFKNYVYDKGILGSEWIGFKNFEFLFASETAFRITRNTVLYNLGYMLLTTVAALAVAILLNEISKKWLRLYQTSMILPYFLSWVVMSYIVMAFLDHQNGFINNWLAAAGLEKIKWYFEAKYWPYILNLVHLWKAIGFSALVYYAGILGIDGELYEAAKIDGAKRWQLITNITLPQLTPLIIILLILSIGSMFRGDFGLHYFVPNNNGMTYATTDIIDTYIYRALSEIGDVSMASAVGLYQSFVGFVLVVTANFIVRKINEDNSLF</sequence>
<comment type="subcellular location">
    <subcellularLocation>
        <location evidence="1 7">Cell membrane</location>
        <topology evidence="1 7">Multi-pass membrane protein</topology>
    </subcellularLocation>
</comment>
<evidence type="ECO:0000256" key="6">
    <source>
        <dbReference type="ARBA" id="ARBA00023136"/>
    </source>
</evidence>
<protein>
    <submittedName>
        <fullName evidence="9">Sugar ABC transporter permease</fullName>
    </submittedName>
</protein>
<evidence type="ECO:0000256" key="1">
    <source>
        <dbReference type="ARBA" id="ARBA00004651"/>
    </source>
</evidence>
<keyword evidence="2 7" id="KW-0813">Transport</keyword>
<comment type="caution">
    <text evidence="9">The sequence shown here is derived from an EMBL/GenBank/DDBJ whole genome shotgun (WGS) entry which is preliminary data.</text>
</comment>
<evidence type="ECO:0000256" key="3">
    <source>
        <dbReference type="ARBA" id="ARBA00022475"/>
    </source>
</evidence>
<evidence type="ECO:0000256" key="4">
    <source>
        <dbReference type="ARBA" id="ARBA00022692"/>
    </source>
</evidence>
<dbReference type="CDD" id="cd06261">
    <property type="entry name" value="TM_PBP2"/>
    <property type="match status" value="1"/>
</dbReference>
<keyword evidence="3" id="KW-1003">Cell membrane</keyword>
<reference evidence="9 10" key="1">
    <citation type="submission" date="2019-05" db="EMBL/GenBank/DDBJ databases">
        <authorList>
            <person name="Narsing Rao M.P."/>
            <person name="Li W.J."/>
        </authorList>
    </citation>
    <scope>NUCLEOTIDE SEQUENCE [LARGE SCALE GENOMIC DNA]</scope>
    <source>
        <strain evidence="9 10">SYSU_K30003</strain>
    </source>
</reference>
<dbReference type="PANTHER" id="PTHR43227">
    <property type="entry name" value="BLL4140 PROTEIN"/>
    <property type="match status" value="1"/>
</dbReference>
<feature type="transmembrane region" description="Helical" evidence="7">
    <location>
        <begin position="207"/>
        <end position="232"/>
    </location>
</feature>
<evidence type="ECO:0000313" key="9">
    <source>
        <dbReference type="EMBL" id="TLS53312.1"/>
    </source>
</evidence>
<dbReference type="GO" id="GO:0005886">
    <property type="term" value="C:plasma membrane"/>
    <property type="evidence" value="ECO:0007669"/>
    <property type="project" value="UniProtKB-SubCell"/>
</dbReference>
<organism evidence="9 10">
    <name type="scientific">Paenibacillus antri</name>
    <dbReference type="NCBI Taxonomy" id="2582848"/>
    <lineage>
        <taxon>Bacteria</taxon>
        <taxon>Bacillati</taxon>
        <taxon>Bacillota</taxon>
        <taxon>Bacilli</taxon>
        <taxon>Bacillales</taxon>
        <taxon>Paenibacillaceae</taxon>
        <taxon>Paenibacillus</taxon>
    </lineage>
</organism>
<feature type="transmembrane region" description="Helical" evidence="7">
    <location>
        <begin position="83"/>
        <end position="103"/>
    </location>
</feature>
<dbReference type="InterPro" id="IPR050809">
    <property type="entry name" value="UgpAE/MalFG_permease"/>
</dbReference>
<dbReference type="Proteomes" id="UP000309676">
    <property type="component" value="Unassembled WGS sequence"/>
</dbReference>
<feature type="domain" description="ABC transmembrane type-1" evidence="8">
    <location>
        <begin position="75"/>
        <end position="291"/>
    </location>
</feature>
<keyword evidence="10" id="KW-1185">Reference proteome</keyword>
<dbReference type="SUPFAM" id="SSF161098">
    <property type="entry name" value="MetI-like"/>
    <property type="match status" value="1"/>
</dbReference>
<proteinExistence type="inferred from homology"/>
<dbReference type="Gene3D" id="1.10.3720.10">
    <property type="entry name" value="MetI-like"/>
    <property type="match status" value="1"/>
</dbReference>
<dbReference type="EMBL" id="VCIW01000002">
    <property type="protein sequence ID" value="TLS53312.1"/>
    <property type="molecule type" value="Genomic_DNA"/>
</dbReference>
<evidence type="ECO:0000259" key="8">
    <source>
        <dbReference type="PROSITE" id="PS50928"/>
    </source>
</evidence>
<dbReference type="Pfam" id="PF00528">
    <property type="entry name" value="BPD_transp_1"/>
    <property type="match status" value="1"/>
</dbReference>
<name>A0A5R9GA40_9BACL</name>
<dbReference type="PANTHER" id="PTHR43227:SF11">
    <property type="entry name" value="BLL4140 PROTEIN"/>
    <property type="match status" value="1"/>
</dbReference>
<evidence type="ECO:0000256" key="7">
    <source>
        <dbReference type="RuleBase" id="RU363032"/>
    </source>
</evidence>
<dbReference type="RefSeq" id="WP_138192489.1">
    <property type="nucleotide sequence ID" value="NZ_VCIW01000002.1"/>
</dbReference>
<evidence type="ECO:0000256" key="2">
    <source>
        <dbReference type="ARBA" id="ARBA00022448"/>
    </source>
</evidence>
<dbReference type="PROSITE" id="PS50928">
    <property type="entry name" value="ABC_TM1"/>
    <property type="match status" value="1"/>
</dbReference>
<feature type="transmembrane region" description="Helical" evidence="7">
    <location>
        <begin position="115"/>
        <end position="134"/>
    </location>
</feature>
<feature type="transmembrane region" description="Helical" evidence="7">
    <location>
        <begin position="278"/>
        <end position="295"/>
    </location>
</feature>
<accession>A0A5R9GA40</accession>